<keyword evidence="2" id="KW-0406">Ion transport</keyword>
<dbReference type="AlphaFoldDB" id="A0A3M7PAG5"/>
<protein>
    <submittedName>
        <fullName evidence="2">Sodium channel and clathrin linker 1-like</fullName>
    </submittedName>
</protein>
<keyword evidence="2" id="KW-0407">Ion channel</keyword>
<keyword evidence="2" id="KW-0813">Transport</keyword>
<evidence type="ECO:0000313" key="3">
    <source>
        <dbReference type="Proteomes" id="UP000276133"/>
    </source>
</evidence>
<evidence type="ECO:0000256" key="1">
    <source>
        <dbReference type="SAM" id="Coils"/>
    </source>
</evidence>
<dbReference type="GO" id="GO:0005814">
    <property type="term" value="C:centriole"/>
    <property type="evidence" value="ECO:0007669"/>
    <property type="project" value="TreeGrafter"/>
</dbReference>
<organism evidence="2 3">
    <name type="scientific">Brachionus plicatilis</name>
    <name type="common">Marine rotifer</name>
    <name type="synonym">Brachionus muelleri</name>
    <dbReference type="NCBI Taxonomy" id="10195"/>
    <lineage>
        <taxon>Eukaryota</taxon>
        <taxon>Metazoa</taxon>
        <taxon>Spiralia</taxon>
        <taxon>Gnathifera</taxon>
        <taxon>Rotifera</taxon>
        <taxon>Eurotatoria</taxon>
        <taxon>Monogononta</taxon>
        <taxon>Pseudotrocha</taxon>
        <taxon>Ploima</taxon>
        <taxon>Brachionidae</taxon>
        <taxon>Brachionus</taxon>
    </lineage>
</organism>
<dbReference type="EMBL" id="REGN01012341">
    <property type="protein sequence ID" value="RMZ95770.1"/>
    <property type="molecule type" value="Genomic_DNA"/>
</dbReference>
<keyword evidence="1" id="KW-0175">Coiled coil</keyword>
<dbReference type="OrthoDB" id="551053at2759"/>
<dbReference type="PANTHER" id="PTHR35970:SF1">
    <property type="entry name" value="SODIUM CHANNEL AND CLATHRIN LINKER 1"/>
    <property type="match status" value="1"/>
</dbReference>
<keyword evidence="3" id="KW-1185">Reference proteome</keyword>
<evidence type="ECO:0000313" key="2">
    <source>
        <dbReference type="EMBL" id="RMZ95770.1"/>
    </source>
</evidence>
<dbReference type="GO" id="GO:0034220">
    <property type="term" value="P:monoatomic ion transmembrane transport"/>
    <property type="evidence" value="ECO:0007669"/>
    <property type="project" value="UniProtKB-KW"/>
</dbReference>
<feature type="coiled-coil region" evidence="1">
    <location>
        <begin position="283"/>
        <end position="310"/>
    </location>
</feature>
<reference evidence="2 3" key="1">
    <citation type="journal article" date="2018" name="Sci. Rep.">
        <title>Genomic signatures of local adaptation to the degree of environmental predictability in rotifers.</title>
        <authorList>
            <person name="Franch-Gras L."/>
            <person name="Hahn C."/>
            <person name="Garcia-Roger E.M."/>
            <person name="Carmona M.J."/>
            <person name="Serra M."/>
            <person name="Gomez A."/>
        </authorList>
    </citation>
    <scope>NUCLEOTIDE SEQUENCE [LARGE SCALE GENOMIC DNA]</scope>
    <source>
        <strain evidence="2">HYR1</strain>
    </source>
</reference>
<accession>A0A3M7PAG5</accession>
<gene>
    <name evidence="2" type="ORF">BpHYR1_039454</name>
</gene>
<name>A0A3M7PAG5_BRAPC</name>
<dbReference type="PANTHER" id="PTHR35970">
    <property type="entry name" value="SODIUM CHANNEL AND CLATHRIN LINKER 1"/>
    <property type="match status" value="1"/>
</dbReference>
<dbReference type="Proteomes" id="UP000276133">
    <property type="component" value="Unassembled WGS sequence"/>
</dbReference>
<proteinExistence type="predicted"/>
<dbReference type="GO" id="GO:0060271">
    <property type="term" value="P:cilium assembly"/>
    <property type="evidence" value="ECO:0007669"/>
    <property type="project" value="TreeGrafter"/>
</dbReference>
<comment type="caution">
    <text evidence="2">The sequence shown here is derived from an EMBL/GenBank/DDBJ whole genome shotgun (WGS) entry which is preliminary data.</text>
</comment>
<dbReference type="InterPro" id="IPR038911">
    <property type="entry name" value="SCLT1"/>
</dbReference>
<dbReference type="GO" id="GO:0045162">
    <property type="term" value="P:clustering of voltage-gated sodium channels"/>
    <property type="evidence" value="ECO:0007669"/>
    <property type="project" value="InterPro"/>
</dbReference>
<sequence>MSKKNEIMMYSWLLLFNKSNQIVFNRINCFILKTSKEFIKNSRFGYTERNNLGAQVEKLMRAKKNLEIELEKASMESLQLNNRENSSYEDIYRRFCAIEREKEQALLKLENKESELKKLREDYENNKEKNHQIISEFTEKSYKTSRELEKFSDEHAKVLNELDDIRNKLGQVEAERNEFQKKVTKQIQLHESESQLKNTDYLNKIKNMEDTHSKSMFELRQLLNMQQRMSNKWKEECHTITQQSEAKFLEMKNNFENLRHHSEKLTHDLQQMRVKDLDNERKLGIYSNKIKNLEQRCKDAEYQATEATKRIAKQLARERMIEYEKHLLESNLEKNNFIDTLSKGKKFLRNANDAPEKLNSNISYI</sequence>
<feature type="coiled-coil region" evidence="1">
    <location>
        <begin position="49"/>
        <end position="182"/>
    </location>
</feature>
<dbReference type="STRING" id="10195.A0A3M7PAG5"/>